<name>A0A8J3G7Y0_9BACT</name>
<reference evidence="8" key="2">
    <citation type="submission" date="2020-09" db="EMBL/GenBank/DDBJ databases">
        <authorList>
            <person name="Sun Q."/>
            <person name="Kim S."/>
        </authorList>
    </citation>
    <scope>NUCLEOTIDE SEQUENCE</scope>
    <source>
        <strain evidence="8">KCTC 23224</strain>
    </source>
</reference>
<keyword evidence="9" id="KW-1185">Reference proteome</keyword>
<dbReference type="GO" id="GO:0016787">
    <property type="term" value="F:hydrolase activity"/>
    <property type="evidence" value="ECO:0007669"/>
    <property type="project" value="UniProtKB-KW"/>
</dbReference>
<comment type="caution">
    <text evidence="8">The sequence shown here is derived from an EMBL/GenBank/DDBJ whole genome shotgun (WGS) entry which is preliminary data.</text>
</comment>
<dbReference type="SMART" id="SM00487">
    <property type="entry name" value="DEXDc"/>
    <property type="match status" value="1"/>
</dbReference>
<protein>
    <submittedName>
        <fullName evidence="8">Helicase SNF2</fullName>
    </submittedName>
</protein>
<dbReference type="InterPro" id="IPR049730">
    <property type="entry name" value="SNF2/RAD54-like_C"/>
</dbReference>
<evidence type="ECO:0000256" key="3">
    <source>
        <dbReference type="ARBA" id="ARBA00022806"/>
    </source>
</evidence>
<dbReference type="InterPro" id="IPR038718">
    <property type="entry name" value="SNF2-like_sf"/>
</dbReference>
<dbReference type="PROSITE" id="PS51194">
    <property type="entry name" value="HELICASE_CTER"/>
    <property type="match status" value="1"/>
</dbReference>
<dbReference type="Gene3D" id="3.40.50.300">
    <property type="entry name" value="P-loop containing nucleotide triphosphate hydrolases"/>
    <property type="match status" value="1"/>
</dbReference>
<evidence type="ECO:0000259" key="6">
    <source>
        <dbReference type="PROSITE" id="PS51192"/>
    </source>
</evidence>
<evidence type="ECO:0000313" key="8">
    <source>
        <dbReference type="EMBL" id="GHB52862.1"/>
    </source>
</evidence>
<dbReference type="CDD" id="cd18793">
    <property type="entry name" value="SF2_C_SNF"/>
    <property type="match status" value="1"/>
</dbReference>
<dbReference type="InterPro" id="IPR057342">
    <property type="entry name" value="DEXDc_RapA"/>
</dbReference>
<dbReference type="InterPro" id="IPR027417">
    <property type="entry name" value="P-loop_NTPase"/>
</dbReference>
<dbReference type="PROSITE" id="PS51192">
    <property type="entry name" value="HELICASE_ATP_BIND_1"/>
    <property type="match status" value="1"/>
</dbReference>
<evidence type="ECO:0000256" key="4">
    <source>
        <dbReference type="ARBA" id="ARBA00022840"/>
    </source>
</evidence>
<proteinExistence type="predicted"/>
<keyword evidence="5" id="KW-0175">Coiled coil</keyword>
<keyword evidence="1" id="KW-0547">Nucleotide-binding</keyword>
<evidence type="ECO:0000256" key="5">
    <source>
        <dbReference type="SAM" id="Coils"/>
    </source>
</evidence>
<dbReference type="CDD" id="cd18011">
    <property type="entry name" value="DEXDc_RapA"/>
    <property type="match status" value="1"/>
</dbReference>
<evidence type="ECO:0000313" key="9">
    <source>
        <dbReference type="Proteomes" id="UP000642809"/>
    </source>
</evidence>
<keyword evidence="4" id="KW-0067">ATP-binding</keyword>
<dbReference type="AlphaFoldDB" id="A0A8J3G7Y0"/>
<dbReference type="InterPro" id="IPR001650">
    <property type="entry name" value="Helicase_C-like"/>
</dbReference>
<dbReference type="EMBL" id="BMYF01000032">
    <property type="protein sequence ID" value="GHB52862.1"/>
    <property type="molecule type" value="Genomic_DNA"/>
</dbReference>
<feature type="domain" description="Helicase C-terminal" evidence="7">
    <location>
        <begin position="417"/>
        <end position="603"/>
    </location>
</feature>
<dbReference type="GO" id="GO:0004386">
    <property type="term" value="F:helicase activity"/>
    <property type="evidence" value="ECO:0007669"/>
    <property type="project" value="UniProtKB-KW"/>
</dbReference>
<dbReference type="GO" id="GO:0005524">
    <property type="term" value="F:ATP binding"/>
    <property type="evidence" value="ECO:0007669"/>
    <property type="project" value="UniProtKB-KW"/>
</dbReference>
<dbReference type="InterPro" id="IPR014001">
    <property type="entry name" value="Helicase_ATP-bd"/>
</dbReference>
<dbReference type="Proteomes" id="UP000642809">
    <property type="component" value="Unassembled WGS sequence"/>
</dbReference>
<keyword evidence="2" id="KW-0378">Hydrolase</keyword>
<dbReference type="SUPFAM" id="SSF52540">
    <property type="entry name" value="P-loop containing nucleoside triphosphate hydrolases"/>
    <property type="match status" value="2"/>
</dbReference>
<dbReference type="PANTHER" id="PTHR10799">
    <property type="entry name" value="SNF2/RAD54 HELICASE FAMILY"/>
    <property type="match status" value="1"/>
</dbReference>
<accession>A0A8J3G7Y0</accession>
<dbReference type="Pfam" id="PF00271">
    <property type="entry name" value="Helicase_C"/>
    <property type="match status" value="1"/>
</dbReference>
<evidence type="ECO:0000259" key="7">
    <source>
        <dbReference type="PROSITE" id="PS51194"/>
    </source>
</evidence>
<dbReference type="Gene3D" id="3.40.50.10810">
    <property type="entry name" value="Tandem AAA-ATPase domain"/>
    <property type="match status" value="1"/>
</dbReference>
<dbReference type="Pfam" id="PF00176">
    <property type="entry name" value="SNF2-rel_dom"/>
    <property type="match status" value="1"/>
</dbReference>
<evidence type="ECO:0000256" key="1">
    <source>
        <dbReference type="ARBA" id="ARBA00022741"/>
    </source>
</evidence>
<feature type="domain" description="Helicase ATP-binding" evidence="6">
    <location>
        <begin position="49"/>
        <end position="216"/>
    </location>
</feature>
<dbReference type="RefSeq" id="WP_189586478.1">
    <property type="nucleotide sequence ID" value="NZ_BMYF01000032.1"/>
</dbReference>
<dbReference type="SMART" id="SM00490">
    <property type="entry name" value="HELICc"/>
    <property type="match status" value="1"/>
</dbReference>
<dbReference type="InterPro" id="IPR000330">
    <property type="entry name" value="SNF2_N"/>
</dbReference>
<gene>
    <name evidence="8" type="ORF">GCM10008106_36810</name>
</gene>
<feature type="coiled-coil region" evidence="5">
    <location>
        <begin position="869"/>
        <end position="948"/>
    </location>
</feature>
<reference evidence="8" key="1">
    <citation type="journal article" date="2014" name="Int. J. Syst. Evol. Microbiol.">
        <title>Complete genome sequence of Corynebacterium casei LMG S-19264T (=DSM 44701T), isolated from a smear-ripened cheese.</title>
        <authorList>
            <consortium name="US DOE Joint Genome Institute (JGI-PGF)"/>
            <person name="Walter F."/>
            <person name="Albersmeier A."/>
            <person name="Kalinowski J."/>
            <person name="Ruckert C."/>
        </authorList>
    </citation>
    <scope>NUCLEOTIDE SEQUENCE</scope>
    <source>
        <strain evidence="8">KCTC 23224</strain>
    </source>
</reference>
<keyword evidence="3 8" id="KW-0347">Helicase</keyword>
<organism evidence="8 9">
    <name type="scientific">Mongoliitalea lutea</name>
    <dbReference type="NCBI Taxonomy" id="849756"/>
    <lineage>
        <taxon>Bacteria</taxon>
        <taxon>Pseudomonadati</taxon>
        <taxon>Bacteroidota</taxon>
        <taxon>Cytophagia</taxon>
        <taxon>Cytophagales</taxon>
        <taxon>Cyclobacteriaceae</taxon>
        <taxon>Mongoliitalea</taxon>
    </lineage>
</organism>
<evidence type="ECO:0000256" key="2">
    <source>
        <dbReference type="ARBA" id="ARBA00022801"/>
    </source>
</evidence>
<sequence length="959" mass="110676">MSLTPYHAKYFAFELTKRVASDSVEKLASALVDAQVDLNPHQVEAALFAFRSPLSKGAILADEVGLGKTIEAGLVISQKWAEQKRNILIISPANLRKQWGQELQDKFFLQALILESKSFQEEIKAGNLNPFDQKNKVVICSYQFAKSNAPYLMHTRWDLVVIDEAHRLRNVYKPGNIIARTLKQSLEPFPKVLLTATPLQNSLLELYGLVSIIDDHVFGDLKSFKAQYSRVENHPDPLVYEELKERIQPVSIRTLRRQVLEYIKYTERKAFVFEFFPSDREQQLYNLVSAYLQRPKSYALPASQRKLMTLVMRKLLASSSFAISGTFRKMQERLGEILKRHEDREESIWESYLEAEYEDYDELKDEWGEEEEAKSNESWFTEDELLEVKEEYELLGTFAELAESIEVNAKGEKLAAALESGFKESEKRGAPKKAIIFTESKRTQEYLAELLGRKGYEGKIVLFNGTNADKASKKIYQHWLAANQGSDKVTGSPTADMRAALVDEFKERAQIMIATEAAAEGINLQFCSIVVNYDMPWNPQRIEQRIGRCHRYGQKYDVIVINFLNKRNAADERVYKLLHEKFNLFNGVFGASDEVLGTIESGVDIERKIAQIYQECRTEEEINESFNLLQQELEASINQQMQHTKQKLLENFDEEVHEKLRVNLAASREYISKYENMLWNLTKYSLQDEATFDDENLVFEVTPSSKVTIQGIFKLGKNAAENQFTYRIQHPLAQQVIAQWENAILDTQEVLFDYTNTSKKISGLESLVGQSGWLKFSKLFIKSFQDEDYLIASAITDEGYTIPAELVPRFFSVHAEVMCSASPSQEFLGQLARISEELCEEMRAYSMEKNTAYFSEEYEKLDHWADDMKISLEKELADLDAEIKLKKSEARKITELKAKVSAQREIKDLEKERNEKRKKLFEAQDTIEQQKEKLLSEVESQLNQEEKVEGLFLIRWRII</sequence>